<reference evidence="2" key="1">
    <citation type="submission" date="2013-12" db="EMBL/GenBank/DDBJ databases">
        <title>A Varibaculum cambriense genome reconstructed from a premature infant gut community with otherwise low bacterial novelty that shifts toward anaerobic metabolism during the third week of life.</title>
        <authorList>
            <person name="Brown C.T."/>
            <person name="Sharon I."/>
            <person name="Thomas B.C."/>
            <person name="Castelle C.J."/>
            <person name="Morowitz M.J."/>
            <person name="Banfield J.F."/>
        </authorList>
    </citation>
    <scope>NUCLEOTIDE SEQUENCE</scope>
</reference>
<gene>
    <name evidence="2" type="ORF">Q604_UNBC17236G0001</name>
</gene>
<accession>W1X8W8</accession>
<proteinExistence type="predicted"/>
<sequence>KEETVQLRQKVAEAPEKMRQATAALTALSDVDNGEETRKILSTLSLRQLETRVAQALDDLQNAQNDLA</sequence>
<feature type="non-terminal residue" evidence="2">
    <location>
        <position position="1"/>
    </location>
</feature>
<name>W1X8W8_9ZZZZ</name>
<comment type="caution">
    <text evidence="2">The sequence shown here is derived from an EMBL/GenBank/DDBJ whole genome shotgun (WGS) entry which is preliminary data.</text>
</comment>
<feature type="domain" description="Mechanosensitive ion channel MscS porin" evidence="1">
    <location>
        <begin position="1"/>
        <end position="68"/>
    </location>
</feature>
<dbReference type="Pfam" id="PF12795">
    <property type="entry name" value="MscS_porin"/>
    <property type="match status" value="1"/>
</dbReference>
<feature type="non-terminal residue" evidence="2">
    <location>
        <position position="68"/>
    </location>
</feature>
<evidence type="ECO:0000259" key="1">
    <source>
        <dbReference type="Pfam" id="PF12795"/>
    </source>
</evidence>
<dbReference type="EMBL" id="AZMM01017236">
    <property type="protein sequence ID" value="ETJ26792.1"/>
    <property type="molecule type" value="Genomic_DNA"/>
</dbReference>
<dbReference type="AlphaFoldDB" id="W1X8W8"/>
<evidence type="ECO:0000313" key="2">
    <source>
        <dbReference type="EMBL" id="ETJ26792.1"/>
    </source>
</evidence>
<protein>
    <submittedName>
        <fullName evidence="2">Potassium efflux system KefA</fullName>
    </submittedName>
</protein>
<dbReference type="InterPro" id="IPR024393">
    <property type="entry name" value="MscS_porin"/>
</dbReference>
<organism evidence="2">
    <name type="scientific">human gut metagenome</name>
    <dbReference type="NCBI Taxonomy" id="408170"/>
    <lineage>
        <taxon>unclassified sequences</taxon>
        <taxon>metagenomes</taxon>
        <taxon>organismal metagenomes</taxon>
    </lineage>
</organism>